<evidence type="ECO:0000313" key="1">
    <source>
        <dbReference type="EMBL" id="KAF2218742.1"/>
    </source>
</evidence>
<accession>A0A6A6FZ25</accession>
<protein>
    <submittedName>
        <fullName evidence="1">Uncharacterized protein</fullName>
    </submittedName>
</protein>
<dbReference type="Proteomes" id="UP000799538">
    <property type="component" value="Unassembled WGS sequence"/>
</dbReference>
<gene>
    <name evidence="1" type="ORF">BDZ85DRAFT_253357</name>
</gene>
<sequence length="363" mass="41102">MWTEMTASLLNAASISHWDGFEPTVSGTTVPRTSQPVCRQEDTIQFTKIDTSRATSGSDIRPLTTRNQVPKKPATCAFTPLYTRPPVSTAEQVCDIVIVHTRHSQYECENGAELRKEVLDYYYSPPGAPKPKCAILMTSTFTKDIEKFIRKKTLARILRAAQKSSQSFRASSLVWADSLPWKSIPINEYKYQKVPGSFWFKQCRGPGAYLTYYRLDGILDPNNEQPNYQTLRKKLRAITKGRIAGSTAYQYMIQAPEHQGYVANAEHRGKHQKLVTMENALRHREGNHDGAKYKCRFCPCYWIKTFSNCKEHEKRVHGPALAAAEANRTLPKMDKVDKDRSIVDKVYQTTTILPPGSDGSSLL</sequence>
<dbReference type="AlphaFoldDB" id="A0A6A6FZ25"/>
<evidence type="ECO:0000313" key="2">
    <source>
        <dbReference type="Proteomes" id="UP000799538"/>
    </source>
</evidence>
<keyword evidence="2" id="KW-1185">Reference proteome</keyword>
<organism evidence="1 2">
    <name type="scientific">Elsinoe ampelina</name>
    <dbReference type="NCBI Taxonomy" id="302913"/>
    <lineage>
        <taxon>Eukaryota</taxon>
        <taxon>Fungi</taxon>
        <taxon>Dikarya</taxon>
        <taxon>Ascomycota</taxon>
        <taxon>Pezizomycotina</taxon>
        <taxon>Dothideomycetes</taxon>
        <taxon>Dothideomycetidae</taxon>
        <taxon>Myriangiales</taxon>
        <taxon>Elsinoaceae</taxon>
        <taxon>Elsinoe</taxon>
    </lineage>
</organism>
<name>A0A6A6FZ25_9PEZI</name>
<proteinExistence type="predicted"/>
<reference evidence="2" key="1">
    <citation type="journal article" date="2020" name="Stud. Mycol.">
        <title>101 Dothideomycetes genomes: A test case for predicting lifestyles and emergence of pathogens.</title>
        <authorList>
            <person name="Haridas S."/>
            <person name="Albert R."/>
            <person name="Binder M."/>
            <person name="Bloem J."/>
            <person name="LaButti K."/>
            <person name="Salamov A."/>
            <person name="Andreopoulos B."/>
            <person name="Baker S."/>
            <person name="Barry K."/>
            <person name="Bills G."/>
            <person name="Bluhm B."/>
            <person name="Cannon C."/>
            <person name="Castanera R."/>
            <person name="Culley D."/>
            <person name="Daum C."/>
            <person name="Ezra D."/>
            <person name="Gonzalez J."/>
            <person name="Henrissat B."/>
            <person name="Kuo A."/>
            <person name="Liang C."/>
            <person name="Lipzen A."/>
            <person name="Lutzoni F."/>
            <person name="Magnuson J."/>
            <person name="Mondo S."/>
            <person name="Nolan M."/>
            <person name="Ohm R."/>
            <person name="Pangilinan J."/>
            <person name="Park H.-J."/>
            <person name="Ramirez L."/>
            <person name="Alfaro M."/>
            <person name="Sun H."/>
            <person name="Tritt A."/>
            <person name="Yoshinaga Y."/>
            <person name="Zwiers L.-H."/>
            <person name="Turgeon B."/>
            <person name="Goodwin S."/>
            <person name="Spatafora J."/>
            <person name="Crous P."/>
            <person name="Grigoriev I."/>
        </authorList>
    </citation>
    <scope>NUCLEOTIDE SEQUENCE [LARGE SCALE GENOMIC DNA]</scope>
    <source>
        <strain evidence="2">CECT 20119</strain>
    </source>
</reference>
<dbReference type="EMBL" id="ML992530">
    <property type="protein sequence ID" value="KAF2218742.1"/>
    <property type="molecule type" value="Genomic_DNA"/>
</dbReference>